<evidence type="ECO:0000313" key="3">
    <source>
        <dbReference type="Proteomes" id="UP000765509"/>
    </source>
</evidence>
<reference evidence="2" key="1">
    <citation type="submission" date="2021-03" db="EMBL/GenBank/DDBJ databases">
        <title>Draft genome sequence of rust myrtle Austropuccinia psidii MF-1, a brazilian biotype.</title>
        <authorList>
            <person name="Quecine M.C."/>
            <person name="Pachon D.M.R."/>
            <person name="Bonatelli M.L."/>
            <person name="Correr F.H."/>
            <person name="Franceschini L.M."/>
            <person name="Leite T.F."/>
            <person name="Margarido G.R.A."/>
            <person name="Almeida C.A."/>
            <person name="Ferrarezi J.A."/>
            <person name="Labate C.A."/>
        </authorList>
    </citation>
    <scope>NUCLEOTIDE SEQUENCE</scope>
    <source>
        <strain evidence="2">MF-1</strain>
    </source>
</reference>
<gene>
    <name evidence="2" type="ORF">O181_066088</name>
</gene>
<feature type="compositionally biased region" description="Basic and acidic residues" evidence="1">
    <location>
        <begin position="39"/>
        <end position="61"/>
    </location>
</feature>
<name>A0A9Q3I389_9BASI</name>
<proteinExistence type="predicted"/>
<keyword evidence="3" id="KW-1185">Reference proteome</keyword>
<feature type="compositionally biased region" description="Basic and acidic residues" evidence="1">
    <location>
        <begin position="1"/>
        <end position="12"/>
    </location>
</feature>
<comment type="caution">
    <text evidence="2">The sequence shown here is derived from an EMBL/GenBank/DDBJ whole genome shotgun (WGS) entry which is preliminary data.</text>
</comment>
<dbReference type="Proteomes" id="UP000765509">
    <property type="component" value="Unassembled WGS sequence"/>
</dbReference>
<evidence type="ECO:0000256" key="1">
    <source>
        <dbReference type="SAM" id="MobiDB-lite"/>
    </source>
</evidence>
<dbReference type="EMBL" id="AVOT02032614">
    <property type="protein sequence ID" value="MBW0526373.1"/>
    <property type="molecule type" value="Genomic_DNA"/>
</dbReference>
<organism evidence="2 3">
    <name type="scientific">Austropuccinia psidii MF-1</name>
    <dbReference type="NCBI Taxonomy" id="1389203"/>
    <lineage>
        <taxon>Eukaryota</taxon>
        <taxon>Fungi</taxon>
        <taxon>Dikarya</taxon>
        <taxon>Basidiomycota</taxon>
        <taxon>Pucciniomycotina</taxon>
        <taxon>Pucciniomycetes</taxon>
        <taxon>Pucciniales</taxon>
        <taxon>Sphaerophragmiaceae</taxon>
        <taxon>Austropuccinia</taxon>
    </lineage>
</organism>
<sequence length="68" mass="7793">MPVQHKTPERQTRSQARTQGALPPTSREPLNGTLAVPQLREHWERGTIMKGEAPSRREGRPPRRSTHF</sequence>
<feature type="region of interest" description="Disordered" evidence="1">
    <location>
        <begin position="1"/>
        <end position="68"/>
    </location>
</feature>
<evidence type="ECO:0000313" key="2">
    <source>
        <dbReference type="EMBL" id="MBW0526373.1"/>
    </source>
</evidence>
<protein>
    <submittedName>
        <fullName evidence="2">Uncharacterized protein</fullName>
    </submittedName>
</protein>
<accession>A0A9Q3I389</accession>
<dbReference type="AlphaFoldDB" id="A0A9Q3I389"/>